<dbReference type="InterPro" id="IPR035093">
    <property type="entry name" value="RelE/ParE_toxin_dom_sf"/>
</dbReference>
<keyword evidence="4" id="KW-1185">Reference proteome</keyword>
<gene>
    <name evidence="3" type="ORF">DLJ53_34135</name>
</gene>
<accession>A0A8B2NN79</accession>
<name>A0A8B2NN79_9HYPH</name>
<protein>
    <submittedName>
        <fullName evidence="3">Type II toxin-antitoxin system RelE/ParE family toxin</fullName>
    </submittedName>
</protein>
<evidence type="ECO:0000256" key="1">
    <source>
        <dbReference type="ARBA" id="ARBA00006226"/>
    </source>
</evidence>
<proteinExistence type="inferred from homology"/>
<dbReference type="PANTHER" id="PTHR33755">
    <property type="entry name" value="TOXIN PARE1-RELATED"/>
    <property type="match status" value="1"/>
</dbReference>
<dbReference type="Gene3D" id="3.30.2310.20">
    <property type="entry name" value="RelE-like"/>
    <property type="match status" value="1"/>
</dbReference>
<dbReference type="InterPro" id="IPR007712">
    <property type="entry name" value="RelE/ParE_toxin"/>
</dbReference>
<reference evidence="3 4" key="1">
    <citation type="submission" date="2018-05" db="EMBL/GenBank/DDBJ databases">
        <title>Acuticoccus sediminis sp. nov., isolated from deep-sea sediment of Indian Ocean.</title>
        <authorList>
            <person name="Liu X."/>
            <person name="Lai Q."/>
            <person name="Du Y."/>
            <person name="Sun F."/>
            <person name="Zhang X."/>
            <person name="Wang S."/>
            <person name="Shao Z."/>
        </authorList>
    </citation>
    <scope>NUCLEOTIDE SEQUENCE [LARGE SCALE GENOMIC DNA]</scope>
    <source>
        <strain evidence="3 4">PTG4-2</strain>
    </source>
</reference>
<dbReference type="InterPro" id="IPR051803">
    <property type="entry name" value="TA_system_RelE-like_toxin"/>
</dbReference>
<keyword evidence="2" id="KW-1277">Toxin-antitoxin system</keyword>
<dbReference type="Pfam" id="PF05016">
    <property type="entry name" value="ParE_toxin"/>
    <property type="match status" value="1"/>
</dbReference>
<dbReference type="RefSeq" id="WP_111352782.1">
    <property type="nucleotide sequence ID" value="NZ_QHHQ01000024.1"/>
</dbReference>
<organism evidence="3 4">
    <name type="scientific">Acuticoccus sediminis</name>
    <dbReference type="NCBI Taxonomy" id="2184697"/>
    <lineage>
        <taxon>Bacteria</taxon>
        <taxon>Pseudomonadati</taxon>
        <taxon>Pseudomonadota</taxon>
        <taxon>Alphaproteobacteria</taxon>
        <taxon>Hyphomicrobiales</taxon>
        <taxon>Amorphaceae</taxon>
        <taxon>Acuticoccus</taxon>
    </lineage>
</organism>
<dbReference type="EMBL" id="QHHQ01000024">
    <property type="protein sequence ID" value="RAH95683.1"/>
    <property type="molecule type" value="Genomic_DNA"/>
</dbReference>
<comment type="similarity">
    <text evidence="1">Belongs to the RelE toxin family.</text>
</comment>
<evidence type="ECO:0000256" key="2">
    <source>
        <dbReference type="ARBA" id="ARBA00022649"/>
    </source>
</evidence>
<dbReference type="AlphaFoldDB" id="A0A8B2NN79"/>
<evidence type="ECO:0000313" key="3">
    <source>
        <dbReference type="EMBL" id="RAH95683.1"/>
    </source>
</evidence>
<sequence length="99" mass="11193">MRRVVWARSAVDDFAGALAFIAQSDPDAASSVANRIDEAVRRLAEHAIGRPGRISGTYEKPVRRTRYIIAYAPEAEMLTILRIIHAARDWTEELWPDED</sequence>
<dbReference type="Proteomes" id="UP000249590">
    <property type="component" value="Unassembled WGS sequence"/>
</dbReference>
<dbReference type="PANTHER" id="PTHR33755:SF6">
    <property type="entry name" value="PLASMID STABILIZATION SYSTEM PROTEIN"/>
    <property type="match status" value="1"/>
</dbReference>
<comment type="caution">
    <text evidence="3">The sequence shown here is derived from an EMBL/GenBank/DDBJ whole genome shotgun (WGS) entry which is preliminary data.</text>
</comment>
<evidence type="ECO:0000313" key="4">
    <source>
        <dbReference type="Proteomes" id="UP000249590"/>
    </source>
</evidence>
<dbReference type="OrthoDB" id="595470at2"/>